<feature type="region of interest" description="Disordered" evidence="1">
    <location>
        <begin position="41"/>
        <end position="65"/>
    </location>
</feature>
<organism evidence="2 3">
    <name type="scientific">Rubrivirga litoralis</name>
    <dbReference type="NCBI Taxonomy" id="3075598"/>
    <lineage>
        <taxon>Bacteria</taxon>
        <taxon>Pseudomonadati</taxon>
        <taxon>Rhodothermota</taxon>
        <taxon>Rhodothermia</taxon>
        <taxon>Rhodothermales</taxon>
        <taxon>Rubricoccaceae</taxon>
        <taxon>Rubrivirga</taxon>
    </lineage>
</organism>
<protein>
    <submittedName>
        <fullName evidence="2">DUF2256 domain-containing protein</fullName>
    </submittedName>
</protein>
<dbReference type="EMBL" id="JAVRHT010000001">
    <property type="protein sequence ID" value="MDT0630280.1"/>
    <property type="molecule type" value="Genomic_DNA"/>
</dbReference>
<keyword evidence="3" id="KW-1185">Reference proteome</keyword>
<dbReference type="Pfam" id="PF10013">
    <property type="entry name" value="DUF2256"/>
    <property type="match status" value="1"/>
</dbReference>
<gene>
    <name evidence="2" type="ORF">RM540_00835</name>
</gene>
<evidence type="ECO:0000313" key="2">
    <source>
        <dbReference type="EMBL" id="MDT0630280.1"/>
    </source>
</evidence>
<proteinExistence type="predicted"/>
<evidence type="ECO:0000256" key="1">
    <source>
        <dbReference type="SAM" id="MobiDB-lite"/>
    </source>
</evidence>
<dbReference type="InterPro" id="IPR017136">
    <property type="entry name" value="UCP037205"/>
</dbReference>
<reference evidence="2 3" key="1">
    <citation type="submission" date="2023-09" db="EMBL/GenBank/DDBJ databases">
        <authorList>
            <person name="Rey-Velasco X."/>
        </authorList>
    </citation>
    <scope>NUCLEOTIDE SEQUENCE [LARGE SCALE GENOMIC DNA]</scope>
    <source>
        <strain evidence="2 3">F394</strain>
    </source>
</reference>
<dbReference type="Proteomes" id="UP001267426">
    <property type="component" value="Unassembled WGS sequence"/>
</dbReference>
<sequence>MAHHKPTLPTKTCAVCGRPFAWRRKWARDWESVRYCSERCRRAKGSAGRRGDGRGGAAQPGPPGA</sequence>
<name>A0ABU3BLY2_9BACT</name>
<accession>A0ABU3BLY2</accession>
<dbReference type="PANTHER" id="PTHR37463:SF1">
    <property type="entry name" value="DUF2256 DOMAIN-CONTAINING PROTEIN"/>
    <property type="match status" value="1"/>
</dbReference>
<dbReference type="RefSeq" id="WP_311661277.1">
    <property type="nucleotide sequence ID" value="NZ_JAVRHT010000001.1"/>
</dbReference>
<dbReference type="PANTHER" id="PTHR37463">
    <property type="entry name" value="GSL3115 PROTEIN"/>
    <property type="match status" value="1"/>
</dbReference>
<evidence type="ECO:0000313" key="3">
    <source>
        <dbReference type="Proteomes" id="UP001267426"/>
    </source>
</evidence>
<comment type="caution">
    <text evidence="2">The sequence shown here is derived from an EMBL/GenBank/DDBJ whole genome shotgun (WGS) entry which is preliminary data.</text>
</comment>